<feature type="transmembrane region" description="Helical" evidence="1">
    <location>
        <begin position="217"/>
        <end position="234"/>
    </location>
</feature>
<dbReference type="RefSeq" id="WP_196547311.1">
    <property type="nucleotide sequence ID" value="NZ_JAEUFS010000010.1"/>
</dbReference>
<feature type="transmembrane region" description="Helical" evidence="1">
    <location>
        <begin position="181"/>
        <end position="211"/>
    </location>
</feature>
<feature type="transmembrane region" description="Helical" evidence="1">
    <location>
        <begin position="148"/>
        <end position="169"/>
    </location>
</feature>
<accession>A0A385JMU7</accession>
<keyword evidence="1" id="KW-0472">Membrane</keyword>
<feature type="transmembrane region" description="Helical" evidence="1">
    <location>
        <begin position="45"/>
        <end position="65"/>
    </location>
</feature>
<protein>
    <submittedName>
        <fullName evidence="2">Wzy</fullName>
    </submittedName>
</protein>
<name>A0A385JMU7_PROMI</name>
<feature type="transmembrane region" description="Helical" evidence="1">
    <location>
        <begin position="71"/>
        <end position="93"/>
    </location>
</feature>
<feature type="transmembrane region" description="Helical" evidence="1">
    <location>
        <begin position="331"/>
        <end position="364"/>
    </location>
</feature>
<dbReference type="EMBL" id="KY710708">
    <property type="protein sequence ID" value="AXY99670.1"/>
    <property type="molecule type" value="Genomic_DNA"/>
</dbReference>
<feature type="transmembrane region" description="Helical" evidence="1">
    <location>
        <begin position="98"/>
        <end position="118"/>
    </location>
</feature>
<keyword evidence="1" id="KW-0812">Transmembrane</keyword>
<proteinExistence type="predicted"/>
<organism evidence="2">
    <name type="scientific">Proteus mirabilis</name>
    <dbReference type="NCBI Taxonomy" id="584"/>
    <lineage>
        <taxon>Bacteria</taxon>
        <taxon>Pseudomonadati</taxon>
        <taxon>Pseudomonadota</taxon>
        <taxon>Gammaproteobacteria</taxon>
        <taxon>Enterobacterales</taxon>
        <taxon>Morganellaceae</taxon>
        <taxon>Proteus</taxon>
    </lineage>
</organism>
<keyword evidence="1" id="KW-1133">Transmembrane helix</keyword>
<evidence type="ECO:0000256" key="1">
    <source>
        <dbReference type="SAM" id="Phobius"/>
    </source>
</evidence>
<feature type="transmembrane region" description="Helical" evidence="1">
    <location>
        <begin position="301"/>
        <end position="319"/>
    </location>
</feature>
<dbReference type="AlphaFoldDB" id="A0A385JMU7"/>
<feature type="transmembrane region" description="Helical" evidence="1">
    <location>
        <begin position="6"/>
        <end position="33"/>
    </location>
</feature>
<reference evidence="2" key="1">
    <citation type="journal article" date="2017" name="PLoS ONE">
        <title>Genetic diversity of the O antigens of Proteus species and the development of a suspension array for molecular serotyping.</title>
        <authorList>
            <person name="Yu X."/>
            <person name="Torzewska A."/>
            <person name="Zhang X."/>
            <person name="Yin Z."/>
            <person name="Drzewiecka D."/>
            <person name="Cao H."/>
            <person name="Liu B."/>
            <person name="Knirel Y.A."/>
            <person name="Rozalski A."/>
            <person name="Wang L."/>
        </authorList>
    </citation>
    <scope>NUCLEOTIDE SEQUENCE</scope>
    <source>
        <strain evidence="2">PrK 59/57</strain>
    </source>
</reference>
<sequence length="371" mass="42919">MASLSFFFLIFNFPLPMIQSSAVLALLINIPLLIKKRYLPLSKNFAKLILAYILILSLTIIITLFNGHDYTLSLAILKVIIFIILSSIIISIYKDKNLLKLILNAFSIQAIISLLSLISNEFYNITSIFRNTITQEINMHSDGVRGNIIASDPFFLTGYLVPIVLYLLLEYRNNFSKTKTIFYLFCLITIAFLSARTSIIGVIFTILIFTFKEYKNILYSFLIICSLILIGVFFQENKLISFVFELFYNLFHSNSATTKSSDVLLRMLNSFTLPNFFGEGKWTNGDGTYFGHTDSGYMRTIYYYGIFSIFFYCIYIYLLTLLKFDYDKKFVIFLFIWSAICQIKGEVFIYPAYANSLLLILLLWKMKNEKA</sequence>
<evidence type="ECO:0000313" key="2">
    <source>
        <dbReference type="EMBL" id="AXY99670.1"/>
    </source>
</evidence>